<evidence type="ECO:0000256" key="1">
    <source>
        <dbReference type="ARBA" id="ARBA00009431"/>
    </source>
</evidence>
<keyword evidence="5" id="KW-0325">Glycoprotein</keyword>
<comment type="similarity">
    <text evidence="1">Belongs to the peptidase S10 family.</text>
</comment>
<evidence type="ECO:0000313" key="7">
    <source>
        <dbReference type="Proteomes" id="UP000231279"/>
    </source>
</evidence>
<dbReference type="SUPFAM" id="SSF53474">
    <property type="entry name" value="alpha/beta-Hydrolases"/>
    <property type="match status" value="1"/>
</dbReference>
<dbReference type="InterPro" id="IPR029058">
    <property type="entry name" value="AB_hydrolase_fold"/>
</dbReference>
<accession>A0A2G9GJA2</accession>
<protein>
    <submittedName>
        <fullName evidence="6">Carboxypeptidase C</fullName>
        <ecNumber evidence="6">3.4.16.5</ecNumber>
    </submittedName>
</protein>
<evidence type="ECO:0000256" key="3">
    <source>
        <dbReference type="ARBA" id="ARBA00022670"/>
    </source>
</evidence>
<evidence type="ECO:0000256" key="5">
    <source>
        <dbReference type="ARBA" id="ARBA00023180"/>
    </source>
</evidence>
<keyword evidence="4 6" id="KW-0378">Hydrolase</keyword>
<keyword evidence="2 6" id="KW-0121">Carboxypeptidase</keyword>
<keyword evidence="7" id="KW-1185">Reference proteome</keyword>
<organism evidence="6 7">
    <name type="scientific">Handroanthus impetiginosus</name>
    <dbReference type="NCBI Taxonomy" id="429701"/>
    <lineage>
        <taxon>Eukaryota</taxon>
        <taxon>Viridiplantae</taxon>
        <taxon>Streptophyta</taxon>
        <taxon>Embryophyta</taxon>
        <taxon>Tracheophyta</taxon>
        <taxon>Spermatophyta</taxon>
        <taxon>Magnoliopsida</taxon>
        <taxon>eudicotyledons</taxon>
        <taxon>Gunneridae</taxon>
        <taxon>Pentapetalae</taxon>
        <taxon>asterids</taxon>
        <taxon>lamiids</taxon>
        <taxon>Lamiales</taxon>
        <taxon>Bignoniaceae</taxon>
        <taxon>Crescentiina</taxon>
        <taxon>Tabebuia alliance</taxon>
        <taxon>Handroanthus</taxon>
    </lineage>
</organism>
<name>A0A2G9GJA2_9LAMI</name>
<dbReference type="PROSITE" id="PS00560">
    <property type="entry name" value="CARBOXYPEPT_SER_HIS"/>
    <property type="match status" value="1"/>
</dbReference>
<proteinExistence type="inferred from homology"/>
<dbReference type="Pfam" id="PF00450">
    <property type="entry name" value="Peptidase_S10"/>
    <property type="match status" value="1"/>
</dbReference>
<comment type="caution">
    <text evidence="6">The sequence shown here is derived from an EMBL/GenBank/DDBJ whole genome shotgun (WGS) entry which is preliminary data.</text>
</comment>
<dbReference type="InterPro" id="IPR033124">
    <property type="entry name" value="Ser_caboxypep_his_AS"/>
</dbReference>
<dbReference type="Gene3D" id="3.40.50.1820">
    <property type="entry name" value="alpha/beta hydrolase"/>
    <property type="match status" value="1"/>
</dbReference>
<evidence type="ECO:0000313" key="6">
    <source>
        <dbReference type="EMBL" id="PIN05356.1"/>
    </source>
</evidence>
<dbReference type="EMBL" id="NKXS01004795">
    <property type="protein sequence ID" value="PIN05356.1"/>
    <property type="molecule type" value="Genomic_DNA"/>
</dbReference>
<evidence type="ECO:0000256" key="2">
    <source>
        <dbReference type="ARBA" id="ARBA00022645"/>
    </source>
</evidence>
<evidence type="ECO:0000256" key="4">
    <source>
        <dbReference type="ARBA" id="ARBA00022801"/>
    </source>
</evidence>
<reference evidence="7" key="1">
    <citation type="journal article" date="2018" name="Gigascience">
        <title>Genome assembly of the Pink Ipe (Handroanthus impetiginosus, Bignoniaceae), a highly valued, ecologically keystone Neotropical timber forest tree.</title>
        <authorList>
            <person name="Silva-Junior O.B."/>
            <person name="Grattapaglia D."/>
            <person name="Novaes E."/>
            <person name="Collevatti R.G."/>
        </authorList>
    </citation>
    <scope>NUCLEOTIDE SEQUENCE [LARGE SCALE GENOMIC DNA]</scope>
    <source>
        <strain evidence="7">cv. UFG-1</strain>
    </source>
</reference>
<dbReference type="InterPro" id="IPR001563">
    <property type="entry name" value="Peptidase_S10"/>
</dbReference>
<gene>
    <name evidence="6" type="ORF">CDL12_22113</name>
</gene>
<dbReference type="Proteomes" id="UP000231279">
    <property type="component" value="Unassembled WGS sequence"/>
</dbReference>
<keyword evidence="3" id="KW-0645">Protease</keyword>
<sequence length="165" mass="19034">MTGLATLYDFRRLIPYQVEIVAKFLNNVDAKRALGVNESLVFETCSDIVGEVLNDDVMKSVRYMVEFLVKNTNVLLYQGHCDLQDGVVSNMAWMKKMKWEEINEFLEAERRVWRVDEKLAGYVQKWKSLSHVVVLNSGHPVPTDQPVNSQVMIEDWVLEKGLFGH</sequence>
<dbReference type="OrthoDB" id="1664527at2759"/>
<dbReference type="GO" id="GO:0006508">
    <property type="term" value="P:proteolysis"/>
    <property type="evidence" value="ECO:0007669"/>
    <property type="project" value="UniProtKB-KW"/>
</dbReference>
<dbReference type="EC" id="3.4.16.5" evidence="6"/>
<dbReference type="GO" id="GO:0004185">
    <property type="term" value="F:serine-type carboxypeptidase activity"/>
    <property type="evidence" value="ECO:0007669"/>
    <property type="project" value="UniProtKB-EC"/>
</dbReference>
<dbReference type="AlphaFoldDB" id="A0A2G9GJA2"/>